<proteinExistence type="predicted"/>
<accession>A0A271J501</accession>
<name>A0A271J501_9BACT</name>
<feature type="transmembrane region" description="Helical" evidence="1">
    <location>
        <begin position="240"/>
        <end position="259"/>
    </location>
</feature>
<feature type="transmembrane region" description="Helical" evidence="1">
    <location>
        <begin position="472"/>
        <end position="490"/>
    </location>
</feature>
<dbReference type="PANTHER" id="PTHR16214">
    <property type="entry name" value="TRANSMEMBRANE PROTEIN 260"/>
    <property type="match status" value="1"/>
</dbReference>
<dbReference type="EMBL" id="MQWD01000001">
    <property type="protein sequence ID" value="PAP78378.1"/>
    <property type="molecule type" value="Genomic_DNA"/>
</dbReference>
<dbReference type="RefSeq" id="WP_095512061.1">
    <property type="nucleotide sequence ID" value="NZ_MQWD01000001.1"/>
</dbReference>
<comment type="caution">
    <text evidence="2">The sequence shown here is derived from an EMBL/GenBank/DDBJ whole genome shotgun (WGS) entry which is preliminary data.</text>
</comment>
<dbReference type="AlphaFoldDB" id="A0A271J501"/>
<evidence type="ECO:0000313" key="3">
    <source>
        <dbReference type="Proteomes" id="UP000216339"/>
    </source>
</evidence>
<evidence type="ECO:0000256" key="1">
    <source>
        <dbReference type="SAM" id="Phobius"/>
    </source>
</evidence>
<feature type="transmembrane region" description="Helical" evidence="1">
    <location>
        <begin position="53"/>
        <end position="73"/>
    </location>
</feature>
<reference evidence="2 3" key="1">
    <citation type="submission" date="2016-11" db="EMBL/GenBank/DDBJ databases">
        <title>Study of marine rhodopsin-containing bacteria.</title>
        <authorList>
            <person name="Yoshizawa S."/>
            <person name="Kumagai Y."/>
            <person name="Kogure K."/>
        </authorList>
    </citation>
    <scope>NUCLEOTIDE SEQUENCE [LARGE SCALE GENOMIC DNA]</scope>
    <source>
        <strain evidence="2 3">SAORIC-28</strain>
    </source>
</reference>
<keyword evidence="1" id="KW-1133">Transmembrane helix</keyword>
<feature type="transmembrane region" description="Helical" evidence="1">
    <location>
        <begin position="539"/>
        <end position="559"/>
    </location>
</feature>
<protein>
    <submittedName>
        <fullName evidence="2">Membrane protein</fullName>
    </submittedName>
</protein>
<dbReference type="InterPro" id="IPR021280">
    <property type="entry name" value="TMEM260-like"/>
</dbReference>
<evidence type="ECO:0000313" key="2">
    <source>
        <dbReference type="EMBL" id="PAP78378.1"/>
    </source>
</evidence>
<feature type="transmembrane region" description="Helical" evidence="1">
    <location>
        <begin position="271"/>
        <end position="291"/>
    </location>
</feature>
<feature type="transmembrane region" description="Helical" evidence="1">
    <location>
        <begin position="298"/>
        <end position="321"/>
    </location>
</feature>
<keyword evidence="1" id="KW-0472">Membrane</keyword>
<feature type="transmembrane region" description="Helical" evidence="1">
    <location>
        <begin position="502"/>
        <end position="527"/>
    </location>
</feature>
<feature type="transmembrane region" description="Helical" evidence="1">
    <location>
        <begin position="448"/>
        <end position="465"/>
    </location>
</feature>
<dbReference type="Proteomes" id="UP000216339">
    <property type="component" value="Unassembled WGS sequence"/>
</dbReference>
<gene>
    <name evidence="2" type="ORF">BSZ37_19100</name>
</gene>
<feature type="transmembrane region" description="Helical" evidence="1">
    <location>
        <begin position="149"/>
        <end position="167"/>
    </location>
</feature>
<dbReference type="PANTHER" id="PTHR16214:SF3">
    <property type="entry name" value="TRANSMEMBRANE PROTEIN 260"/>
    <property type="match status" value="1"/>
</dbReference>
<sequence>MTGKLIDRLVAAAVFLYAFVVYVATMAETSPFWDSGEFIAIANGLQVSHPPGAPFYMLVGRLFAMGAPLFGGLSPEPVAYAVNLVSVLCSALTVLLTHLVIVRLVRIWKGHPAQWTPAQRIGANAGGVVGALAFAVTDSFWFNAVEAEVYAMSMLFTALVVWLALVWRDATRAEEAELAKRGEHPFGLHADRYLVAIAYLFGLAIGVHLLNVLTLFFIALIVFFQKADRDDWSTADRVKGLLITGVISVVVFLVIYPGVVQTLPTLAGASGAPTLFLLAVVAALVGAVWYTQKKGMPVANLAALIVTLVIVGYSSYGLIFVRSAADPPIDENDPENAEAIVSYLKREQYGSTPLLTGETFNDRTGRVDEQTTFPRRYSTAPQHTRVYAQYDSDWDFFWKYQLGHMYGRYFMWQFVGKASDVQDAGWYAGLGEAPSTGPTPSERAGQNGYFWLPLLLGLFGLAVHVQRDWRRALAVGVLFLITGVGIILYLNQTPFQPRERDYSYVASFFAFSLWIGIGATGLVEIVTEALESRAAGMRKVAGLAVAVLAFLAVPGWMAVENYDDHDRSGRRIATDFARNLLESTAPNAILFTNGDNDTFPLWYLQEVMGVRRDVRVVNLSLLNTPWYIRQLRDQASRESAPIPMSVTDADLEGISGPPDERATGALAPRIIADTEVALPVDARAFSDDRVAGRIPASEIPDRVTWTLRGQPYGEGQSVLYTADLAVLDILRSVAQEGWQRPVYFAGTVAQSSELGLQSLFQNEGLARRVVPLERPGSGPDGVTVPEIALDRLGKFRFGGLADPAVYHDENARNMADGYRIRVGSIATRLAEAGQPDAARTLLNRLREEIPTATIPASFGSFLTMAEAYDAAGDRQQAAEIFREAESIALRELTNARTATAQEEAFQLVQYIQSAYVLDGKYQAASAFMDRIAEATGNDAVRRSAEDFQREAEAVLGPDAARSDSAGGQG</sequence>
<feature type="transmembrane region" description="Helical" evidence="1">
    <location>
        <begin position="80"/>
        <end position="101"/>
    </location>
</feature>
<feature type="transmembrane region" description="Helical" evidence="1">
    <location>
        <begin position="193"/>
        <end position="224"/>
    </location>
</feature>
<dbReference type="OrthoDB" id="9807602at2"/>
<feature type="transmembrane region" description="Helical" evidence="1">
    <location>
        <begin position="121"/>
        <end position="142"/>
    </location>
</feature>
<dbReference type="Pfam" id="PF11028">
    <property type="entry name" value="TMEM260-like"/>
    <property type="match status" value="1"/>
</dbReference>
<dbReference type="InterPro" id="IPR052724">
    <property type="entry name" value="GT117_domain-containing"/>
</dbReference>
<organism evidence="2 3">
    <name type="scientific">Rubrivirga marina</name>
    <dbReference type="NCBI Taxonomy" id="1196024"/>
    <lineage>
        <taxon>Bacteria</taxon>
        <taxon>Pseudomonadati</taxon>
        <taxon>Rhodothermota</taxon>
        <taxon>Rhodothermia</taxon>
        <taxon>Rhodothermales</taxon>
        <taxon>Rubricoccaceae</taxon>
        <taxon>Rubrivirga</taxon>
    </lineage>
</organism>
<keyword evidence="3" id="KW-1185">Reference proteome</keyword>
<keyword evidence="1" id="KW-0812">Transmembrane</keyword>